<protein>
    <submittedName>
        <fullName evidence="2">Uncharacterized protein</fullName>
    </submittedName>
</protein>
<proteinExistence type="predicted"/>
<dbReference type="KEGG" id="tmn:UCRPA7_5326"/>
<dbReference type="GeneID" id="19325869"/>
<feature type="compositionally biased region" description="Basic and acidic residues" evidence="1">
    <location>
        <begin position="227"/>
        <end position="236"/>
    </location>
</feature>
<accession>R8BIJ8</accession>
<evidence type="ECO:0000313" key="2">
    <source>
        <dbReference type="EMBL" id="EON99153.1"/>
    </source>
</evidence>
<keyword evidence="3" id="KW-1185">Reference proteome</keyword>
<name>R8BIJ8_PHAM7</name>
<dbReference type="EMBL" id="KB933178">
    <property type="protein sequence ID" value="EON99153.1"/>
    <property type="molecule type" value="Genomic_DNA"/>
</dbReference>
<sequence length="398" mass="44307">MTAHLLQLEQLAKALTKVPLELTNHMIRLKSGIRITPLPGISRHKVKKPATSTSYYFGGPEGIEAEPEVLDDEWEIPSKSKKVSKRTTVTTQDPKPAETTIPAPITDKEEADILGNFDTFKQTKKEKWHEVQETAAQNERIAKRPPISKTSRDGASTPAEGGKPSATEKERSAHDPWVQLAEREQARQARRSSTGADTPTYPADADSTGVWDQWDDVRKKPAKKGITRRESYREPYVDSTGRPAVPPVIIHKHNDPKPGDRRLTRREKVEGSMRSQALDEDGRRHVRVRVEQPRLATDSDSADSTKVRQLEEDLEEAEKEVDAELEAVKRRQKEISPKKATVTDPGPDELDSEKEELSSKSKGKTPAAAGRSKPDPLEPPEPGISRKPTVTDAESSDE</sequence>
<feature type="region of interest" description="Disordered" evidence="1">
    <location>
        <begin position="77"/>
        <end position="108"/>
    </location>
</feature>
<dbReference type="Proteomes" id="UP000014074">
    <property type="component" value="Unassembled WGS sequence"/>
</dbReference>
<feature type="compositionally biased region" description="Basic and acidic residues" evidence="1">
    <location>
        <begin position="280"/>
        <end position="292"/>
    </location>
</feature>
<reference evidence="3" key="1">
    <citation type="journal article" date="2013" name="Genome Announc.">
        <title>Draft genome sequence of the ascomycete Phaeoacremonium aleophilum strain UCR-PA7, a causal agent of the esca disease complex in grapevines.</title>
        <authorList>
            <person name="Blanco-Ulate B."/>
            <person name="Rolshausen P."/>
            <person name="Cantu D."/>
        </authorList>
    </citation>
    <scope>NUCLEOTIDE SEQUENCE [LARGE SCALE GENOMIC DNA]</scope>
    <source>
        <strain evidence="3">UCR-PA7</strain>
    </source>
</reference>
<evidence type="ECO:0000256" key="1">
    <source>
        <dbReference type="SAM" id="MobiDB-lite"/>
    </source>
</evidence>
<feature type="compositionally biased region" description="Basic and acidic residues" evidence="1">
    <location>
        <begin position="252"/>
        <end position="271"/>
    </location>
</feature>
<feature type="compositionally biased region" description="Basic and acidic residues" evidence="1">
    <location>
        <begin position="121"/>
        <end position="132"/>
    </location>
</feature>
<gene>
    <name evidence="2" type="ORF">UCRPA7_5326</name>
</gene>
<organism evidence="2 3">
    <name type="scientific">Phaeoacremonium minimum (strain UCR-PA7)</name>
    <name type="common">Esca disease fungus</name>
    <name type="synonym">Togninia minima</name>
    <dbReference type="NCBI Taxonomy" id="1286976"/>
    <lineage>
        <taxon>Eukaryota</taxon>
        <taxon>Fungi</taxon>
        <taxon>Dikarya</taxon>
        <taxon>Ascomycota</taxon>
        <taxon>Pezizomycotina</taxon>
        <taxon>Sordariomycetes</taxon>
        <taxon>Sordariomycetidae</taxon>
        <taxon>Togniniales</taxon>
        <taxon>Togniniaceae</taxon>
        <taxon>Phaeoacremonium</taxon>
    </lineage>
</organism>
<evidence type="ECO:0000313" key="3">
    <source>
        <dbReference type="Proteomes" id="UP000014074"/>
    </source>
</evidence>
<dbReference type="HOGENOM" id="CLU_692958_0_0_1"/>
<feature type="region of interest" description="Disordered" evidence="1">
    <location>
        <begin position="121"/>
        <end position="398"/>
    </location>
</feature>
<feature type="compositionally biased region" description="Basic and acidic residues" evidence="1">
    <location>
        <begin position="320"/>
        <end position="337"/>
    </location>
</feature>
<dbReference type="AlphaFoldDB" id="R8BIJ8"/>
<dbReference type="RefSeq" id="XP_007916064.1">
    <property type="nucleotide sequence ID" value="XM_007917873.1"/>
</dbReference>